<name>A0A4V2SV17_9PSEU</name>
<dbReference type="PANTHER" id="PTHR42998">
    <property type="entry name" value="TYPE I RESTRICTION ENZYME HINDVIIP M PROTEIN-RELATED"/>
    <property type="match status" value="1"/>
</dbReference>
<keyword evidence="2" id="KW-0808">Transferase</keyword>
<evidence type="ECO:0000259" key="1">
    <source>
        <dbReference type="Pfam" id="PF02384"/>
    </source>
</evidence>
<dbReference type="PANTHER" id="PTHR42998:SF1">
    <property type="entry name" value="TYPE I RESTRICTION ENZYME HINDI METHYLASE SUBUNIT"/>
    <property type="match status" value="1"/>
</dbReference>
<protein>
    <submittedName>
        <fullName evidence="2">Type I restriction-modification system DNA methylase subunit</fullName>
    </submittedName>
</protein>
<dbReference type="EMBL" id="SLXQ01000001">
    <property type="protein sequence ID" value="TCP56746.1"/>
    <property type="molecule type" value="Genomic_DNA"/>
</dbReference>
<dbReference type="InterPro" id="IPR029063">
    <property type="entry name" value="SAM-dependent_MTases_sf"/>
</dbReference>
<dbReference type="AlphaFoldDB" id="A0A4V2SV17"/>
<dbReference type="Proteomes" id="UP000294911">
    <property type="component" value="Unassembled WGS sequence"/>
</dbReference>
<dbReference type="RefSeq" id="WP_132875307.1">
    <property type="nucleotide sequence ID" value="NZ_SLXQ01000001.1"/>
</dbReference>
<reference evidence="2 3" key="1">
    <citation type="submission" date="2019-03" db="EMBL/GenBank/DDBJ databases">
        <title>Genomic Encyclopedia of Type Strains, Phase IV (KMG-IV): sequencing the most valuable type-strain genomes for metagenomic binning, comparative biology and taxonomic classification.</title>
        <authorList>
            <person name="Goeker M."/>
        </authorList>
    </citation>
    <scope>NUCLEOTIDE SEQUENCE [LARGE SCALE GENOMIC DNA]</scope>
    <source>
        <strain evidence="2 3">DSM 45765</strain>
    </source>
</reference>
<accession>A0A4V2SV17</accession>
<dbReference type="GO" id="GO:0032259">
    <property type="term" value="P:methylation"/>
    <property type="evidence" value="ECO:0007669"/>
    <property type="project" value="UniProtKB-KW"/>
</dbReference>
<comment type="caution">
    <text evidence="2">The sequence shown here is derived from an EMBL/GenBank/DDBJ whole genome shotgun (WGS) entry which is preliminary data.</text>
</comment>
<dbReference type="InterPro" id="IPR052916">
    <property type="entry name" value="Type-I_RE_MTase_Subunit"/>
</dbReference>
<proteinExistence type="predicted"/>
<dbReference type="InterPro" id="IPR003356">
    <property type="entry name" value="DNA_methylase_A-5"/>
</dbReference>
<feature type="domain" description="DNA methylase adenine-specific" evidence="1">
    <location>
        <begin position="148"/>
        <end position="315"/>
    </location>
</feature>
<keyword evidence="3" id="KW-1185">Reference proteome</keyword>
<evidence type="ECO:0000313" key="2">
    <source>
        <dbReference type="EMBL" id="TCP56746.1"/>
    </source>
</evidence>
<dbReference type="GO" id="GO:0008170">
    <property type="term" value="F:N-methyltransferase activity"/>
    <property type="evidence" value="ECO:0007669"/>
    <property type="project" value="InterPro"/>
</dbReference>
<dbReference type="Pfam" id="PF02384">
    <property type="entry name" value="N6_Mtase"/>
    <property type="match status" value="1"/>
</dbReference>
<organism evidence="2 3">
    <name type="scientific">Tamaricihabitans halophyticus</name>
    <dbReference type="NCBI Taxonomy" id="1262583"/>
    <lineage>
        <taxon>Bacteria</taxon>
        <taxon>Bacillati</taxon>
        <taxon>Actinomycetota</taxon>
        <taxon>Actinomycetes</taxon>
        <taxon>Pseudonocardiales</taxon>
        <taxon>Pseudonocardiaceae</taxon>
        <taxon>Tamaricihabitans</taxon>
    </lineage>
</organism>
<dbReference type="OrthoDB" id="9784823at2"/>
<evidence type="ECO:0000313" key="3">
    <source>
        <dbReference type="Proteomes" id="UP000294911"/>
    </source>
</evidence>
<keyword evidence="2" id="KW-0489">Methyltransferase</keyword>
<dbReference type="PRINTS" id="PR00507">
    <property type="entry name" value="N12N6MTFRASE"/>
</dbReference>
<dbReference type="GO" id="GO:0003677">
    <property type="term" value="F:DNA binding"/>
    <property type="evidence" value="ECO:0007669"/>
    <property type="project" value="InterPro"/>
</dbReference>
<gene>
    <name evidence="2" type="ORF">EV191_101692</name>
</gene>
<dbReference type="Gene3D" id="3.40.50.150">
    <property type="entry name" value="Vaccinia Virus protein VP39"/>
    <property type="match status" value="1"/>
</dbReference>
<dbReference type="SUPFAM" id="SSF53335">
    <property type="entry name" value="S-adenosyl-L-methionine-dependent methyltransferases"/>
    <property type="match status" value="1"/>
</dbReference>
<sequence length="600" mass="64488">MSKRDTVTAADIARMGNVRRAAVSNWRRRYPDFPRPVGGTAASPLFELAEIQDWLRSQGKTFELPLTERAWQRLRGSADDLRLGQLVARTGALLLADSRAETDNSAEPIDPVLRELVLTLAAERGHPAAFDFLVTRYLDAHSRRLSSTPPEIATLLARLSPPGGTVFDPACGFGGLLLAAEPDMALGQEITETAASIASTRLRLRGIGARVTTGDTLRADAFQGELADAVLCDPPFNEHAWGHAELTNDPRWEYGLPPRGEPELAWVQHCLGHVRPDGLVAILLPTAVAGRRAGKRIRGNLLRAGALRAVITLPGGGRDLWLLRKPNPGSKPSPHLLLLEPADLSEVEPAWLRFLDDPEATEAQRVVDLLDDDVDLSPARRLHAGGAQLATEFGAARMDLASTRPQPPAIAAREAPEALTYTTIGELLRSGQLSVHYAQSKTEAAETGALPMITADDLHADDPPSAAAPDDAELVIAEPGDVVAAPTGAVRVVHARAALGPYLARYRVDPERLDAEFLAGCLRAAGLRTPSGSSRMDTRRIAVPRLPVAEQRAYGAAFRGLTEFDSALRAAARHGETLVRLGFAGLIGGQLEPEHTDITW</sequence>